<evidence type="ECO:0000313" key="5">
    <source>
        <dbReference type="Proteomes" id="UP000267017"/>
    </source>
</evidence>
<keyword evidence="5" id="KW-1185">Reference proteome</keyword>
<feature type="binding site" evidence="2">
    <location>
        <position position="109"/>
    </location>
    <ligand>
        <name>Mn(2+)</name>
        <dbReference type="ChEBI" id="CHEBI:29035"/>
        <label>2</label>
    </ligand>
</feature>
<dbReference type="SUPFAM" id="SSF53187">
    <property type="entry name" value="Zn-dependent exopeptidases"/>
    <property type="match status" value="1"/>
</dbReference>
<dbReference type="InterPro" id="IPR036264">
    <property type="entry name" value="Bact_exopeptidase_dim_dom"/>
</dbReference>
<dbReference type="PANTHER" id="PTHR11014">
    <property type="entry name" value="PEPTIDASE M20 FAMILY MEMBER"/>
    <property type="match status" value="1"/>
</dbReference>
<dbReference type="GO" id="GO:0019877">
    <property type="term" value="P:diaminopimelate biosynthetic process"/>
    <property type="evidence" value="ECO:0007669"/>
    <property type="project" value="UniProtKB-ARBA"/>
</dbReference>
<reference evidence="4 5" key="1">
    <citation type="submission" date="2018-11" db="EMBL/GenBank/DDBJ databases">
        <title>Genome sequencing of Paenibacillus sp. KCOM 3021 (= ChDC PVNT-B20).</title>
        <authorList>
            <person name="Kook J.-K."/>
            <person name="Park S.-N."/>
            <person name="Lim Y.K."/>
        </authorList>
    </citation>
    <scope>NUCLEOTIDE SEQUENCE [LARGE SCALE GENOMIC DNA]</scope>
    <source>
        <strain evidence="4 5">KCOM 3021</strain>
    </source>
</reference>
<dbReference type="PIRSF" id="PIRSF005962">
    <property type="entry name" value="Pept_M20D_amidohydro"/>
    <property type="match status" value="1"/>
</dbReference>
<dbReference type="InterPro" id="IPR017439">
    <property type="entry name" value="Amidohydrolase"/>
</dbReference>
<evidence type="ECO:0000259" key="3">
    <source>
        <dbReference type="Pfam" id="PF07687"/>
    </source>
</evidence>
<dbReference type="SUPFAM" id="SSF55031">
    <property type="entry name" value="Bacterial exopeptidase dimerisation domain"/>
    <property type="match status" value="1"/>
</dbReference>
<dbReference type="AlphaFoldDB" id="A0A3P3U1B5"/>
<comment type="caution">
    <text evidence="4">The sequence shown here is derived from an EMBL/GenBank/DDBJ whole genome shotgun (WGS) entry which is preliminary data.</text>
</comment>
<dbReference type="Gene3D" id="3.30.70.360">
    <property type="match status" value="1"/>
</dbReference>
<evidence type="ECO:0000313" key="4">
    <source>
        <dbReference type="EMBL" id="RRJ63409.1"/>
    </source>
</evidence>
<proteinExistence type="predicted"/>
<dbReference type="Proteomes" id="UP000267017">
    <property type="component" value="Unassembled WGS sequence"/>
</dbReference>
<evidence type="ECO:0000256" key="2">
    <source>
        <dbReference type="PIRSR" id="PIRSR005962-1"/>
    </source>
</evidence>
<accession>A0A3P3U1B5</accession>
<dbReference type="InterPro" id="IPR002933">
    <property type="entry name" value="Peptidase_M20"/>
</dbReference>
<dbReference type="RefSeq" id="WP_128631249.1">
    <property type="nucleotide sequence ID" value="NZ_RRCN01000001.1"/>
</dbReference>
<dbReference type="Pfam" id="PF01546">
    <property type="entry name" value="Peptidase_M20"/>
    <property type="match status" value="1"/>
</dbReference>
<dbReference type="EMBL" id="RRCN01000001">
    <property type="protein sequence ID" value="RRJ63409.1"/>
    <property type="molecule type" value="Genomic_DNA"/>
</dbReference>
<keyword evidence="2" id="KW-0479">Metal-binding</keyword>
<feature type="binding site" evidence="2">
    <location>
        <position position="111"/>
    </location>
    <ligand>
        <name>Mn(2+)</name>
        <dbReference type="ChEBI" id="CHEBI:29035"/>
        <label>2</label>
    </ligand>
</feature>
<dbReference type="PANTHER" id="PTHR11014:SF63">
    <property type="entry name" value="METALLOPEPTIDASE, PUTATIVE (AFU_ORTHOLOGUE AFUA_6G09600)-RELATED"/>
    <property type="match status" value="1"/>
</dbReference>
<keyword evidence="1 4" id="KW-0378">Hydrolase</keyword>
<dbReference type="NCBIfam" id="TIGR01891">
    <property type="entry name" value="amidohydrolases"/>
    <property type="match status" value="1"/>
</dbReference>
<dbReference type="InterPro" id="IPR011650">
    <property type="entry name" value="Peptidase_M20_dimer"/>
</dbReference>
<dbReference type="Pfam" id="PF07687">
    <property type="entry name" value="M20_dimer"/>
    <property type="match status" value="1"/>
</dbReference>
<sequence length="398" mass="43655">MLPDIWDDDELKQCEKYLIGLRRHFHRFPELGGQEKETCAKIAGELEQMGIRVRRVGHAGLIGELTGALPGKTLVLRSDMDAIPVQESSFNLLREKVVISEREGVAHLCGHDGHMAMLLGAARLLSQRKKRIKGRILFCFEEGAEKVIGLQAMMDALAGEKVDGAWGIYLESSLPSGGFAVEAGARLAGAIGFQITVTGEGGHGSRPDKTVNPIDCCAQIVGDIQGMIAREINPYENVVLSFGKIEGGSTSNMIPDTCSMSGTMRFFDRNVGLHLQSSFGRWVEHIVTAHRCQISIDYFGRGMPVVNRPEDAARAREAILKVVPEAESNYSLPPQMRSDTFGTYIDEFSGVFVLLGIDNPKLGTGADGYTRKYDLDESCLIKGTLATLEYAKLFLDWE</sequence>
<dbReference type="FunFam" id="3.30.70.360:FF:000001">
    <property type="entry name" value="N-acetyldiaminopimelate deacetylase"/>
    <property type="match status" value="1"/>
</dbReference>
<name>A0A3P3U1B5_9BACL</name>
<protein>
    <submittedName>
        <fullName evidence="4">Amidohydrolase</fullName>
    </submittedName>
</protein>
<dbReference type="Gene3D" id="3.40.630.10">
    <property type="entry name" value="Zn peptidases"/>
    <property type="match status" value="1"/>
</dbReference>
<feature type="binding site" evidence="2">
    <location>
        <position position="145"/>
    </location>
    <ligand>
        <name>Mn(2+)</name>
        <dbReference type="ChEBI" id="CHEBI:29035"/>
        <label>2</label>
    </ligand>
</feature>
<dbReference type="OrthoDB" id="2985724at2"/>
<feature type="domain" description="Peptidase M20 dimerisation" evidence="3">
    <location>
        <begin position="189"/>
        <end position="266"/>
    </location>
</feature>
<dbReference type="GO" id="GO:0046872">
    <property type="term" value="F:metal ion binding"/>
    <property type="evidence" value="ECO:0007669"/>
    <property type="project" value="UniProtKB-KW"/>
</dbReference>
<keyword evidence="2" id="KW-0464">Manganese</keyword>
<evidence type="ECO:0000256" key="1">
    <source>
        <dbReference type="ARBA" id="ARBA00022801"/>
    </source>
</evidence>
<dbReference type="GO" id="GO:0050118">
    <property type="term" value="F:N-acetyldiaminopimelate deacetylase activity"/>
    <property type="evidence" value="ECO:0007669"/>
    <property type="project" value="UniProtKB-ARBA"/>
</dbReference>
<comment type="cofactor">
    <cofactor evidence="2">
        <name>Mn(2+)</name>
        <dbReference type="ChEBI" id="CHEBI:29035"/>
    </cofactor>
    <text evidence="2">The Mn(2+) ion enhances activity.</text>
</comment>
<gene>
    <name evidence="4" type="ORF">EHV15_11110</name>
</gene>
<organism evidence="4 5">
    <name type="scientific">Paenibacillus oralis</name>
    <dbReference type="NCBI Taxonomy" id="2490856"/>
    <lineage>
        <taxon>Bacteria</taxon>
        <taxon>Bacillati</taxon>
        <taxon>Bacillota</taxon>
        <taxon>Bacilli</taxon>
        <taxon>Bacillales</taxon>
        <taxon>Paenibacillaceae</taxon>
        <taxon>Paenibacillus</taxon>
    </lineage>
</organism>